<dbReference type="RefSeq" id="WP_045041093.1">
    <property type="nucleotide sequence ID" value="NZ_JZTB01000064.1"/>
</dbReference>
<sequence length="121" mass="13978">MTAVERISQKIKRSRRYVFEHKDFESFESYAQVGRALNQLIDKSELMKLGYGLYIKARLNSLTGKLMPMYPGGIDALMREILKIKGVVFEIDSLFLQSYAGGRTQIPSSVNYSWSQKQFNR</sequence>
<comment type="caution">
    <text evidence="1">The sequence shown here is derived from an EMBL/GenBank/DDBJ whole genome shotgun (WGS) entry which is preliminary data.</text>
</comment>
<dbReference type="InterPro" id="IPR045738">
    <property type="entry name" value="DUF6088"/>
</dbReference>
<name>A0AAX0YY30_9GAMM</name>
<proteinExistence type="predicted"/>
<dbReference type="Pfam" id="PF19570">
    <property type="entry name" value="DUF6088"/>
    <property type="match status" value="1"/>
</dbReference>
<keyword evidence="2" id="KW-1185">Reference proteome</keyword>
<gene>
    <name evidence="1" type="ORF">C0W53_07830</name>
</gene>
<dbReference type="EMBL" id="PYOZ01000003">
    <property type="protein sequence ID" value="PSX45914.1"/>
    <property type="molecule type" value="Genomic_DNA"/>
</dbReference>
<evidence type="ECO:0000313" key="2">
    <source>
        <dbReference type="Proteomes" id="UP000240728"/>
    </source>
</evidence>
<accession>A0AAX0YY30</accession>
<keyword evidence="1" id="KW-0378">Hydrolase</keyword>
<dbReference type="GO" id="GO:0016787">
    <property type="term" value="F:hydrolase activity"/>
    <property type="evidence" value="ECO:0007669"/>
    <property type="project" value="UniProtKB-KW"/>
</dbReference>
<dbReference type="AlphaFoldDB" id="A0AAX0YY30"/>
<organism evidence="1 2">
    <name type="scientific">Photobacterium kishitanii</name>
    <dbReference type="NCBI Taxonomy" id="318456"/>
    <lineage>
        <taxon>Bacteria</taxon>
        <taxon>Pseudomonadati</taxon>
        <taxon>Pseudomonadota</taxon>
        <taxon>Gammaproteobacteria</taxon>
        <taxon>Vibrionales</taxon>
        <taxon>Vibrionaceae</taxon>
        <taxon>Photobacterium</taxon>
    </lineage>
</organism>
<protein>
    <submittedName>
        <fullName evidence="1">S-adenosylhomocysteine hydrolase</fullName>
    </submittedName>
</protein>
<dbReference type="Proteomes" id="UP000240728">
    <property type="component" value="Unassembled WGS sequence"/>
</dbReference>
<evidence type="ECO:0000313" key="1">
    <source>
        <dbReference type="EMBL" id="PSX45914.1"/>
    </source>
</evidence>
<reference evidence="1 2" key="1">
    <citation type="submission" date="2018-01" db="EMBL/GenBank/DDBJ databases">
        <title>Whole genome sequencing of Histamine producing bacteria.</title>
        <authorList>
            <person name="Butler K."/>
        </authorList>
    </citation>
    <scope>NUCLEOTIDE SEQUENCE [LARGE SCALE GENOMIC DNA]</scope>
    <source>
        <strain evidence="1 2">A1-4</strain>
    </source>
</reference>